<dbReference type="EMBL" id="JACOFZ010000003">
    <property type="protein sequence ID" value="MBC3881848.1"/>
    <property type="molecule type" value="Genomic_DNA"/>
</dbReference>
<proteinExistence type="predicted"/>
<organism evidence="4 5">
    <name type="scientific">Undibacterium nitidum</name>
    <dbReference type="NCBI Taxonomy" id="2762298"/>
    <lineage>
        <taxon>Bacteria</taxon>
        <taxon>Pseudomonadati</taxon>
        <taxon>Pseudomonadota</taxon>
        <taxon>Betaproteobacteria</taxon>
        <taxon>Burkholderiales</taxon>
        <taxon>Oxalobacteraceae</taxon>
        <taxon>Undibacterium</taxon>
    </lineage>
</organism>
<feature type="compositionally biased region" description="Low complexity" evidence="1">
    <location>
        <begin position="27"/>
        <end position="72"/>
    </location>
</feature>
<feature type="chain" id="PRO_5036905171" description="Secreted protein" evidence="3">
    <location>
        <begin position="25"/>
        <end position="276"/>
    </location>
</feature>
<evidence type="ECO:0008006" key="6">
    <source>
        <dbReference type="Google" id="ProtNLM"/>
    </source>
</evidence>
<evidence type="ECO:0000313" key="4">
    <source>
        <dbReference type="EMBL" id="MBC3881848.1"/>
    </source>
</evidence>
<comment type="caution">
    <text evidence="4">The sequence shown here is derived from an EMBL/GenBank/DDBJ whole genome shotgun (WGS) entry which is preliminary data.</text>
</comment>
<accession>A0A923HNV7</accession>
<keyword evidence="5" id="KW-1185">Reference proteome</keyword>
<gene>
    <name evidence="4" type="ORF">H8K36_10715</name>
</gene>
<feature type="region of interest" description="Disordered" evidence="1">
    <location>
        <begin position="27"/>
        <end position="75"/>
    </location>
</feature>
<keyword evidence="3" id="KW-0732">Signal</keyword>
<evidence type="ECO:0000313" key="5">
    <source>
        <dbReference type="Proteomes" id="UP000627446"/>
    </source>
</evidence>
<feature type="transmembrane region" description="Helical" evidence="2">
    <location>
        <begin position="237"/>
        <end position="254"/>
    </location>
</feature>
<dbReference type="AlphaFoldDB" id="A0A923HNV7"/>
<dbReference type="Proteomes" id="UP000627446">
    <property type="component" value="Unassembled WGS sequence"/>
</dbReference>
<reference evidence="4" key="1">
    <citation type="submission" date="2020-08" db="EMBL/GenBank/DDBJ databases">
        <title>Novel species isolated from subtropical streams in China.</title>
        <authorList>
            <person name="Lu H."/>
        </authorList>
    </citation>
    <scope>NUCLEOTIDE SEQUENCE</scope>
    <source>
        <strain evidence="4">LX22W</strain>
    </source>
</reference>
<dbReference type="RefSeq" id="WP_186916491.1">
    <property type="nucleotide sequence ID" value="NZ_JACOFZ010000003.1"/>
</dbReference>
<evidence type="ECO:0000256" key="2">
    <source>
        <dbReference type="SAM" id="Phobius"/>
    </source>
</evidence>
<sequence>MQFIHYLKVLLCGSLLVFSGFAFAGKGSSSSSSMSRGFSSSRSAPSVSNNRPSSSSFGSFSKQTSSKSSVGGAFNRDLTNRQAQVNAMKNWDNSHRPVTTQASSGMPSLPNTSVGTSSSNTRYEPRPIASSPQVVQVPVTPSSGANMSGIMTGVVLGHVLSQPRTVYAGGSNNGQVNTNGRLEPITPEGEFKQSEIPVEATPTSGDLQTSTDLKQTATPVSNKEIQKVDGTDKSTGVLGWILIVGVIASVVWFARRRMNAAMQATNAVNTKPHYSL</sequence>
<keyword evidence="2" id="KW-0472">Membrane</keyword>
<keyword evidence="2" id="KW-1133">Transmembrane helix</keyword>
<evidence type="ECO:0000256" key="1">
    <source>
        <dbReference type="SAM" id="MobiDB-lite"/>
    </source>
</evidence>
<protein>
    <recommendedName>
        <fullName evidence="6">Secreted protein</fullName>
    </recommendedName>
</protein>
<name>A0A923HNV7_9BURK</name>
<feature type="signal peptide" evidence="3">
    <location>
        <begin position="1"/>
        <end position="24"/>
    </location>
</feature>
<evidence type="ECO:0000256" key="3">
    <source>
        <dbReference type="SAM" id="SignalP"/>
    </source>
</evidence>
<keyword evidence="2" id="KW-0812">Transmembrane</keyword>
<feature type="region of interest" description="Disordered" evidence="1">
    <location>
        <begin position="88"/>
        <end position="134"/>
    </location>
</feature>
<feature type="compositionally biased region" description="Polar residues" evidence="1">
    <location>
        <begin position="96"/>
        <end position="122"/>
    </location>
</feature>